<dbReference type="EMBL" id="JAPWDV010000001">
    <property type="protein sequence ID" value="KAJ6224045.1"/>
    <property type="molecule type" value="Genomic_DNA"/>
</dbReference>
<feature type="compositionally biased region" description="Polar residues" evidence="1">
    <location>
        <begin position="8"/>
        <end position="22"/>
    </location>
</feature>
<gene>
    <name evidence="2" type="ORF">RDWZM_002590</name>
</gene>
<comment type="caution">
    <text evidence="2">The sequence shown here is derived from an EMBL/GenBank/DDBJ whole genome shotgun (WGS) entry which is preliminary data.</text>
</comment>
<evidence type="ECO:0000313" key="2">
    <source>
        <dbReference type="EMBL" id="KAJ6224045.1"/>
    </source>
</evidence>
<protein>
    <submittedName>
        <fullName evidence="2">Uncharacterized protein</fullName>
    </submittedName>
</protein>
<feature type="compositionally biased region" description="Basic and acidic residues" evidence="1">
    <location>
        <begin position="124"/>
        <end position="139"/>
    </location>
</feature>
<feature type="region of interest" description="Disordered" evidence="1">
    <location>
        <begin position="31"/>
        <end position="50"/>
    </location>
</feature>
<dbReference type="AlphaFoldDB" id="A0A9Q0MI33"/>
<feature type="region of interest" description="Disordered" evidence="1">
    <location>
        <begin position="80"/>
        <end position="139"/>
    </location>
</feature>
<dbReference type="Proteomes" id="UP001142055">
    <property type="component" value="Chromosome 1"/>
</dbReference>
<proteinExistence type="predicted"/>
<accession>A0A9Q0MI33</accession>
<feature type="region of interest" description="Disordered" evidence="1">
    <location>
        <begin position="1"/>
        <end position="25"/>
    </location>
</feature>
<organism evidence="2 3">
    <name type="scientific">Blomia tropicalis</name>
    <name type="common">Mite</name>
    <dbReference type="NCBI Taxonomy" id="40697"/>
    <lineage>
        <taxon>Eukaryota</taxon>
        <taxon>Metazoa</taxon>
        <taxon>Ecdysozoa</taxon>
        <taxon>Arthropoda</taxon>
        <taxon>Chelicerata</taxon>
        <taxon>Arachnida</taxon>
        <taxon>Acari</taxon>
        <taxon>Acariformes</taxon>
        <taxon>Sarcoptiformes</taxon>
        <taxon>Astigmata</taxon>
        <taxon>Glycyphagoidea</taxon>
        <taxon>Echimyopodidae</taxon>
        <taxon>Blomia</taxon>
    </lineage>
</organism>
<evidence type="ECO:0000256" key="1">
    <source>
        <dbReference type="SAM" id="MobiDB-lite"/>
    </source>
</evidence>
<name>A0A9Q0MI33_BLOTA</name>
<keyword evidence="3" id="KW-1185">Reference proteome</keyword>
<reference evidence="2" key="1">
    <citation type="submission" date="2022-12" db="EMBL/GenBank/DDBJ databases">
        <title>Genome assemblies of Blomia tropicalis.</title>
        <authorList>
            <person name="Cui Y."/>
        </authorList>
    </citation>
    <scope>NUCLEOTIDE SEQUENCE</scope>
    <source>
        <tissue evidence="2">Adult mites</tissue>
    </source>
</reference>
<evidence type="ECO:0000313" key="3">
    <source>
        <dbReference type="Proteomes" id="UP001142055"/>
    </source>
</evidence>
<sequence length="139" mass="15955">MSEKATKENGTNQKQSKVGSRTNFDKYVKKESKQFLNPKEQSSTGSFEDIAKYRRSTESFKIDSTEAEKREQTIKQLMNEQEAETARRMADNGKSNFDSESSESIATVSNRFQKMKQKKSMCKQLDKNESDRGQGDTKK</sequence>
<feature type="compositionally biased region" description="Polar residues" evidence="1">
    <location>
        <begin position="93"/>
        <end position="112"/>
    </location>
</feature>